<dbReference type="PANTHER" id="PTHR33121:SF70">
    <property type="entry name" value="SIGNALING PROTEIN YKOW"/>
    <property type="match status" value="1"/>
</dbReference>
<gene>
    <name evidence="4" type="ORF">ACFO0C_44360</name>
</gene>
<dbReference type="Pfam" id="PF00563">
    <property type="entry name" value="EAL"/>
    <property type="match status" value="1"/>
</dbReference>
<sequence length="641" mass="70011">MASWWLAGLLAVVLAGLSGLAVYGSWRQAAIVDELARDSASTDAYQEAAYLVSWEMALIQASLVEPHGEERWQLSAVHTQTQGAMERMAAVDTDHPKVTAGLVEAHRNLNSEVATYLRSIDLGDMERAEQNLEWTIEPAAKAIMTAVVAERRQHLASHAALQSAGQRESRLLLWGSGLSFVAGLLVLALFAYSVRVHRRRVERTAATDSLTALPNRLAFTARTGRAIAEEASRRRRRDRSRRGRVTVLVVDVDGFHEVNDQLGHGHGDLLLTQVSRRLRAAVRSQDVVARLGNDEFAVLLRDTDPAIGEAIAQRLTGVFDDPFVIGDITVDLEVSIGAATAAPGDDVPALLRHADTAMKQAKRRRLGFRRYVADHTGDDGNARLTLLGDLRRALDGSGEMTLDYQPKFHMGTGELAGVEALARWQHPIRGKVAPSEFIPVLEATTLIHRFTHQVLTQALTQARAWLESGHRVPVAVNISTRSLLDTGFPGRLAELLSQTGVPGDQLCIEVTEHSIMTDPDIAIETLNRIRELGVHTSVDDYGTGYSSMAYLRQLPLNEIKIDRSFVKDISTDHSSRALVASTTELGHILGLTVVAEGIEDAATLAVLSEIGCDLAQGYHLARPMTAEALTRRLQIHTLLPA</sequence>
<dbReference type="Pfam" id="PF00990">
    <property type="entry name" value="GGDEF"/>
    <property type="match status" value="1"/>
</dbReference>
<evidence type="ECO:0000259" key="2">
    <source>
        <dbReference type="PROSITE" id="PS50883"/>
    </source>
</evidence>
<dbReference type="PANTHER" id="PTHR33121">
    <property type="entry name" value="CYCLIC DI-GMP PHOSPHODIESTERASE PDEF"/>
    <property type="match status" value="1"/>
</dbReference>
<dbReference type="PROSITE" id="PS50887">
    <property type="entry name" value="GGDEF"/>
    <property type="match status" value="1"/>
</dbReference>
<feature type="domain" description="EAL" evidence="2">
    <location>
        <begin position="383"/>
        <end position="637"/>
    </location>
</feature>
<dbReference type="SMART" id="SM00267">
    <property type="entry name" value="GGDEF"/>
    <property type="match status" value="1"/>
</dbReference>
<organism evidence="4 5">
    <name type="scientific">Actinoplanes subglobosus</name>
    <dbReference type="NCBI Taxonomy" id="1547892"/>
    <lineage>
        <taxon>Bacteria</taxon>
        <taxon>Bacillati</taxon>
        <taxon>Actinomycetota</taxon>
        <taxon>Actinomycetes</taxon>
        <taxon>Micromonosporales</taxon>
        <taxon>Micromonosporaceae</taxon>
        <taxon>Actinoplanes</taxon>
    </lineage>
</organism>
<dbReference type="EMBL" id="JBHSBL010000030">
    <property type="protein sequence ID" value="MFC4072012.1"/>
    <property type="molecule type" value="Genomic_DNA"/>
</dbReference>
<dbReference type="Proteomes" id="UP001595867">
    <property type="component" value="Unassembled WGS sequence"/>
</dbReference>
<evidence type="ECO:0000259" key="3">
    <source>
        <dbReference type="PROSITE" id="PS50887"/>
    </source>
</evidence>
<dbReference type="CDD" id="cd01948">
    <property type="entry name" value="EAL"/>
    <property type="match status" value="1"/>
</dbReference>
<dbReference type="RefSeq" id="WP_378072888.1">
    <property type="nucleotide sequence ID" value="NZ_JBHSBL010000030.1"/>
</dbReference>
<evidence type="ECO:0000256" key="1">
    <source>
        <dbReference type="SAM" id="Phobius"/>
    </source>
</evidence>
<evidence type="ECO:0000313" key="4">
    <source>
        <dbReference type="EMBL" id="MFC4072012.1"/>
    </source>
</evidence>
<dbReference type="SUPFAM" id="SSF55073">
    <property type="entry name" value="Nucleotide cyclase"/>
    <property type="match status" value="1"/>
</dbReference>
<feature type="domain" description="GGDEF" evidence="3">
    <location>
        <begin position="243"/>
        <end position="376"/>
    </location>
</feature>
<dbReference type="InterPro" id="IPR000160">
    <property type="entry name" value="GGDEF_dom"/>
</dbReference>
<reference evidence="5" key="1">
    <citation type="journal article" date="2019" name="Int. J. Syst. Evol. Microbiol.">
        <title>The Global Catalogue of Microorganisms (GCM) 10K type strain sequencing project: providing services to taxonomists for standard genome sequencing and annotation.</title>
        <authorList>
            <consortium name="The Broad Institute Genomics Platform"/>
            <consortium name="The Broad Institute Genome Sequencing Center for Infectious Disease"/>
            <person name="Wu L."/>
            <person name="Ma J."/>
        </authorList>
    </citation>
    <scope>NUCLEOTIDE SEQUENCE [LARGE SCALE GENOMIC DNA]</scope>
    <source>
        <strain evidence="5">TBRC 5832</strain>
    </source>
</reference>
<dbReference type="SMART" id="SM00052">
    <property type="entry name" value="EAL"/>
    <property type="match status" value="1"/>
</dbReference>
<dbReference type="InterPro" id="IPR043128">
    <property type="entry name" value="Rev_trsase/Diguanyl_cyclase"/>
</dbReference>
<dbReference type="Gene3D" id="3.30.70.270">
    <property type="match status" value="1"/>
</dbReference>
<evidence type="ECO:0000313" key="5">
    <source>
        <dbReference type="Proteomes" id="UP001595867"/>
    </source>
</evidence>
<dbReference type="Gene3D" id="3.20.20.450">
    <property type="entry name" value="EAL domain"/>
    <property type="match status" value="1"/>
</dbReference>
<dbReference type="InterPro" id="IPR050706">
    <property type="entry name" value="Cyclic-di-GMP_PDE-like"/>
</dbReference>
<keyword evidence="5" id="KW-1185">Reference proteome</keyword>
<name>A0ABV8JAI6_9ACTN</name>
<dbReference type="PROSITE" id="PS50883">
    <property type="entry name" value="EAL"/>
    <property type="match status" value="1"/>
</dbReference>
<dbReference type="InterPro" id="IPR035919">
    <property type="entry name" value="EAL_sf"/>
</dbReference>
<keyword evidence="1" id="KW-1133">Transmembrane helix</keyword>
<proteinExistence type="predicted"/>
<dbReference type="InterPro" id="IPR001633">
    <property type="entry name" value="EAL_dom"/>
</dbReference>
<dbReference type="SUPFAM" id="SSF141868">
    <property type="entry name" value="EAL domain-like"/>
    <property type="match status" value="1"/>
</dbReference>
<dbReference type="InterPro" id="IPR029787">
    <property type="entry name" value="Nucleotide_cyclase"/>
</dbReference>
<comment type="caution">
    <text evidence="4">The sequence shown here is derived from an EMBL/GenBank/DDBJ whole genome shotgun (WGS) entry which is preliminary data.</text>
</comment>
<dbReference type="CDD" id="cd01949">
    <property type="entry name" value="GGDEF"/>
    <property type="match status" value="1"/>
</dbReference>
<keyword evidence="1" id="KW-0472">Membrane</keyword>
<accession>A0ABV8JAI6</accession>
<feature type="transmembrane region" description="Helical" evidence="1">
    <location>
        <begin position="171"/>
        <end position="194"/>
    </location>
</feature>
<dbReference type="NCBIfam" id="TIGR00254">
    <property type="entry name" value="GGDEF"/>
    <property type="match status" value="1"/>
</dbReference>
<keyword evidence="1" id="KW-0812">Transmembrane</keyword>
<protein>
    <submittedName>
        <fullName evidence="4">Bifunctional diguanylate cyclase/phosphodiesterase</fullName>
    </submittedName>
</protein>